<dbReference type="PANTHER" id="PTHR48106:SF18">
    <property type="entry name" value="QUINONE OXIDOREDUCTASE PIG3"/>
    <property type="match status" value="1"/>
</dbReference>
<feature type="domain" description="Enoyl reductase (ER)" evidence="3">
    <location>
        <begin position="12"/>
        <end position="311"/>
    </location>
</feature>
<evidence type="ECO:0000256" key="2">
    <source>
        <dbReference type="ARBA" id="ARBA00023002"/>
    </source>
</evidence>
<comment type="caution">
    <text evidence="4">The sequence shown here is derived from an EMBL/GenBank/DDBJ whole genome shotgun (WGS) entry which is preliminary data.</text>
</comment>
<dbReference type="PANTHER" id="PTHR48106">
    <property type="entry name" value="QUINONE OXIDOREDUCTASE PIG3-RELATED"/>
    <property type="match status" value="1"/>
</dbReference>
<sequence>MPASHAVVVDHATPGSLAIRQVAASTPLPSEAVVRVAAISLNRGETRRSMQAADGWRPGWDLAGVVEHAAADGSGPQPGTRVVGLLPSGAWAESIAVPTHALAVLPNTVTFAQAATLPVAGLTALYALAKRGLVLQRRVLITGATGGVGDFALQLARLAGAHVVANVRRAEQSAVVRQSGAHDVVVGESVAAFAQYGPYDLVVDSVGGQTLASALAVLAKDGACVSLGISGAGETTFDVRQFFMTGRTALYGFILFAELESEPAAVGLSHLASLVAAGTLQPHISLEAPWSQVADVARQLLDRTFPGKAVLHVG</sequence>
<dbReference type="Gene3D" id="3.90.180.10">
    <property type="entry name" value="Medium-chain alcohol dehydrogenases, catalytic domain"/>
    <property type="match status" value="1"/>
</dbReference>
<reference evidence="4" key="1">
    <citation type="submission" date="2019-03" db="EMBL/GenBank/DDBJ databases">
        <title>Lake Tanganyika Metagenome-Assembled Genomes (MAGs).</title>
        <authorList>
            <person name="Tran P."/>
        </authorList>
    </citation>
    <scope>NUCLEOTIDE SEQUENCE</scope>
    <source>
        <strain evidence="4">K_DeepCast_65m_m2_066</strain>
    </source>
</reference>
<dbReference type="CDD" id="cd08270">
    <property type="entry name" value="MDR4"/>
    <property type="match status" value="1"/>
</dbReference>
<evidence type="ECO:0000259" key="3">
    <source>
        <dbReference type="SMART" id="SM00829"/>
    </source>
</evidence>
<gene>
    <name evidence="4" type="ORF">FJZ47_00715</name>
</gene>
<evidence type="ECO:0000313" key="4">
    <source>
        <dbReference type="EMBL" id="MBM3222315.1"/>
    </source>
</evidence>
<dbReference type="Proteomes" id="UP000712673">
    <property type="component" value="Unassembled WGS sequence"/>
</dbReference>
<dbReference type="EMBL" id="VGLS01000009">
    <property type="protein sequence ID" value="MBM3222315.1"/>
    <property type="molecule type" value="Genomic_DNA"/>
</dbReference>
<dbReference type="Pfam" id="PF00107">
    <property type="entry name" value="ADH_zinc_N"/>
    <property type="match status" value="1"/>
</dbReference>
<dbReference type="Gene3D" id="3.40.50.720">
    <property type="entry name" value="NAD(P)-binding Rossmann-like Domain"/>
    <property type="match status" value="1"/>
</dbReference>
<evidence type="ECO:0000313" key="5">
    <source>
        <dbReference type="Proteomes" id="UP000712673"/>
    </source>
</evidence>
<dbReference type="InterPro" id="IPR011032">
    <property type="entry name" value="GroES-like_sf"/>
</dbReference>
<dbReference type="SUPFAM" id="SSF50129">
    <property type="entry name" value="GroES-like"/>
    <property type="match status" value="1"/>
</dbReference>
<accession>A0A938B1Y9</accession>
<dbReference type="AlphaFoldDB" id="A0A938B1Y9"/>
<dbReference type="SMART" id="SM00829">
    <property type="entry name" value="PKS_ER"/>
    <property type="match status" value="1"/>
</dbReference>
<dbReference type="InterPro" id="IPR020843">
    <property type="entry name" value="ER"/>
</dbReference>
<name>A0A938B1Y9_UNCTE</name>
<organism evidence="4 5">
    <name type="scientific">Tectimicrobiota bacterium</name>
    <dbReference type="NCBI Taxonomy" id="2528274"/>
    <lineage>
        <taxon>Bacteria</taxon>
        <taxon>Pseudomonadati</taxon>
        <taxon>Nitrospinota/Tectimicrobiota group</taxon>
        <taxon>Candidatus Tectimicrobiota</taxon>
    </lineage>
</organism>
<evidence type="ECO:0000256" key="1">
    <source>
        <dbReference type="ARBA" id="ARBA00022857"/>
    </source>
</evidence>
<dbReference type="Pfam" id="PF08240">
    <property type="entry name" value="ADH_N"/>
    <property type="match status" value="1"/>
</dbReference>
<keyword evidence="2" id="KW-0560">Oxidoreductase</keyword>
<dbReference type="InterPro" id="IPR013149">
    <property type="entry name" value="ADH-like_C"/>
</dbReference>
<dbReference type="InterPro" id="IPR036291">
    <property type="entry name" value="NAD(P)-bd_dom_sf"/>
</dbReference>
<dbReference type="SUPFAM" id="SSF51735">
    <property type="entry name" value="NAD(P)-binding Rossmann-fold domains"/>
    <property type="match status" value="1"/>
</dbReference>
<keyword evidence="1" id="KW-0521">NADP</keyword>
<dbReference type="GO" id="GO:0070402">
    <property type="term" value="F:NADPH binding"/>
    <property type="evidence" value="ECO:0007669"/>
    <property type="project" value="TreeGrafter"/>
</dbReference>
<protein>
    <submittedName>
        <fullName evidence="4">Zinc-binding dehydrogenase</fullName>
    </submittedName>
</protein>
<dbReference type="InterPro" id="IPR013154">
    <property type="entry name" value="ADH-like_N"/>
</dbReference>
<dbReference type="GO" id="GO:0016651">
    <property type="term" value="F:oxidoreductase activity, acting on NAD(P)H"/>
    <property type="evidence" value="ECO:0007669"/>
    <property type="project" value="TreeGrafter"/>
</dbReference>
<proteinExistence type="predicted"/>